<feature type="domain" description="Pseudouridine synthase RsuA/RluA-like" evidence="3">
    <location>
        <begin position="90"/>
        <end position="227"/>
    </location>
</feature>
<evidence type="ECO:0000313" key="5">
    <source>
        <dbReference type="Proteomes" id="UP000252733"/>
    </source>
</evidence>
<organism evidence="4 5">
    <name type="scientific">Marinilabilia salmonicolor</name>
    <dbReference type="NCBI Taxonomy" id="989"/>
    <lineage>
        <taxon>Bacteria</taxon>
        <taxon>Pseudomonadati</taxon>
        <taxon>Bacteroidota</taxon>
        <taxon>Bacteroidia</taxon>
        <taxon>Marinilabiliales</taxon>
        <taxon>Marinilabiliaceae</taxon>
        <taxon>Marinilabilia</taxon>
    </lineage>
</organism>
<keyword evidence="5" id="KW-1185">Reference proteome</keyword>
<keyword evidence="2" id="KW-0694">RNA-binding</keyword>
<dbReference type="SUPFAM" id="SSF55120">
    <property type="entry name" value="Pseudouridine synthase"/>
    <property type="match status" value="1"/>
</dbReference>
<dbReference type="GO" id="GO:0003723">
    <property type="term" value="F:RNA binding"/>
    <property type="evidence" value="ECO:0007669"/>
    <property type="project" value="UniProtKB-KW"/>
</dbReference>
<dbReference type="GO" id="GO:0140098">
    <property type="term" value="F:catalytic activity, acting on RNA"/>
    <property type="evidence" value="ECO:0007669"/>
    <property type="project" value="UniProtKB-ARBA"/>
</dbReference>
<dbReference type="InterPro" id="IPR020103">
    <property type="entry name" value="PsdUridine_synth_cat_dom_sf"/>
</dbReference>
<gene>
    <name evidence="4" type="ORF">DFO77_12024</name>
</gene>
<dbReference type="CDD" id="cd02869">
    <property type="entry name" value="PseudoU_synth_RluA_like"/>
    <property type="match status" value="1"/>
</dbReference>
<dbReference type="GO" id="GO:0009982">
    <property type="term" value="F:pseudouridine synthase activity"/>
    <property type="evidence" value="ECO:0007669"/>
    <property type="project" value="InterPro"/>
</dbReference>
<comment type="similarity">
    <text evidence="1">Belongs to the pseudouridine synthase RluA family.</text>
</comment>
<dbReference type="GO" id="GO:0000455">
    <property type="term" value="P:enzyme-directed rRNA pseudouridine synthesis"/>
    <property type="evidence" value="ECO:0007669"/>
    <property type="project" value="TreeGrafter"/>
</dbReference>
<evidence type="ECO:0000256" key="1">
    <source>
        <dbReference type="ARBA" id="ARBA00010876"/>
    </source>
</evidence>
<dbReference type="PROSITE" id="PS01129">
    <property type="entry name" value="PSI_RLU"/>
    <property type="match status" value="1"/>
</dbReference>
<proteinExistence type="inferred from homology"/>
<dbReference type="AlphaFoldDB" id="A0A368UPT1"/>
<dbReference type="PROSITE" id="PS50889">
    <property type="entry name" value="S4"/>
    <property type="match status" value="1"/>
</dbReference>
<dbReference type="Gene3D" id="3.30.2350.10">
    <property type="entry name" value="Pseudouridine synthase"/>
    <property type="match status" value="1"/>
</dbReference>
<sequence>MQSEKHIVTSDTRSIRLSDYGPGIFPGLSTKSAFKKAIKKGEIMVDKQPGTTGHIVKPGEVITWNTPDDKPVKIYHIDLEVVYEDETLGVVNKPAGVVVSGNQFRTLENALPLHLEPSSHTDALVSPKAIHRLDAPTSGLIIIAKTAAARVKLSRLMEQKEIHKTYQALVIGETQESWSSETPVDEKPATTLFRKIRTVPSLRSETLTMVEAKPLTGRTHQIRKHLSEAGTPILGDKMYGKEGLILKGKGLFLCATQVAFPHPFSGEPISIKIDPPHKFEHFMQGEKRRWEKYRM</sequence>
<dbReference type="Pfam" id="PF00849">
    <property type="entry name" value="PseudoU_synth_2"/>
    <property type="match status" value="1"/>
</dbReference>
<dbReference type="InterPro" id="IPR050188">
    <property type="entry name" value="RluA_PseudoU_synthase"/>
</dbReference>
<name>A0A368UPT1_9BACT</name>
<reference evidence="4 5" key="1">
    <citation type="submission" date="2018-07" db="EMBL/GenBank/DDBJ databases">
        <title>Freshwater and sediment microbial communities from various areas in North America, analyzing microbe dynamics in response to fracking.</title>
        <authorList>
            <person name="Lamendella R."/>
        </authorList>
    </citation>
    <scope>NUCLEOTIDE SEQUENCE [LARGE SCALE GENOMIC DNA]</scope>
    <source>
        <strain evidence="4 5">160A</strain>
    </source>
</reference>
<dbReference type="InterPro" id="IPR006145">
    <property type="entry name" value="PsdUridine_synth_RsuA/RluA"/>
</dbReference>
<dbReference type="PANTHER" id="PTHR21600:SF87">
    <property type="entry name" value="RNA PSEUDOURIDYLATE SYNTHASE DOMAIN-CONTAINING PROTEIN 1"/>
    <property type="match status" value="1"/>
</dbReference>
<evidence type="ECO:0000313" key="4">
    <source>
        <dbReference type="EMBL" id="RCW30806.1"/>
    </source>
</evidence>
<dbReference type="InterPro" id="IPR006224">
    <property type="entry name" value="PsdUridine_synth_RluA-like_CS"/>
</dbReference>
<protein>
    <submittedName>
        <fullName evidence="4">23S rRNA pseudouridine1911/1915/1917 synthase</fullName>
    </submittedName>
</protein>
<dbReference type="Proteomes" id="UP000252733">
    <property type="component" value="Unassembled WGS sequence"/>
</dbReference>
<comment type="caution">
    <text evidence="4">The sequence shown here is derived from an EMBL/GenBank/DDBJ whole genome shotgun (WGS) entry which is preliminary data.</text>
</comment>
<dbReference type="EMBL" id="QPIZ01000020">
    <property type="protein sequence ID" value="RCW30806.1"/>
    <property type="molecule type" value="Genomic_DNA"/>
</dbReference>
<dbReference type="RefSeq" id="WP_114437551.1">
    <property type="nucleotide sequence ID" value="NZ_QPIZ01000020.1"/>
</dbReference>
<dbReference type="PANTHER" id="PTHR21600">
    <property type="entry name" value="MITOCHONDRIAL RNA PSEUDOURIDINE SYNTHASE"/>
    <property type="match status" value="1"/>
</dbReference>
<evidence type="ECO:0000256" key="2">
    <source>
        <dbReference type="PROSITE-ProRule" id="PRU00182"/>
    </source>
</evidence>
<evidence type="ECO:0000259" key="3">
    <source>
        <dbReference type="Pfam" id="PF00849"/>
    </source>
</evidence>
<accession>A0A368UPT1</accession>